<evidence type="ECO:0000259" key="1">
    <source>
        <dbReference type="Pfam" id="PF05598"/>
    </source>
</evidence>
<sequence>MKQITFASAEYTHKKVITKRDLFLNEMEKTVPWVRLLNIIEPYYPKKGKGRPPMPMESMLRIYFLQQWYSLSDSAAEHAGLYASVCAT</sequence>
<proteinExistence type="predicted"/>
<accession>A0AA90NNH6</accession>
<reference evidence="2 3" key="1">
    <citation type="journal article" date="2023" name="bioRxiv">
        <title>An intranuclear bacterial parasite of deep-sea mussels expresses apoptosis inhibitors acquired from its host.</title>
        <authorList>
            <person name="Gonzalez Porras M.A."/>
            <person name="Assie A."/>
            <person name="Tietjen M."/>
            <person name="Violette M."/>
            <person name="Kleiner M."/>
            <person name="Gruber-Vodicka H."/>
            <person name="Dubilier N."/>
            <person name="Leisch N."/>
        </authorList>
    </citation>
    <scope>NUCLEOTIDE SEQUENCE [LARGE SCALE GENOMIC DNA]</scope>
    <source>
        <strain evidence="2">IAP13</strain>
    </source>
</reference>
<dbReference type="Pfam" id="PF05598">
    <property type="entry name" value="DUF772"/>
    <property type="match status" value="1"/>
</dbReference>
<name>A0AA90NNH6_9GAMM</name>
<dbReference type="EMBL" id="JASXSV010000022">
    <property type="protein sequence ID" value="MDP0589862.1"/>
    <property type="molecule type" value="Genomic_DNA"/>
</dbReference>
<gene>
    <name evidence="2" type="ORF">QS748_12010</name>
</gene>
<comment type="caution">
    <text evidence="2">The sequence shown here is derived from an EMBL/GenBank/DDBJ whole genome shotgun (WGS) entry which is preliminary data.</text>
</comment>
<dbReference type="AlphaFoldDB" id="A0AA90NNH6"/>
<evidence type="ECO:0000313" key="3">
    <source>
        <dbReference type="Proteomes" id="UP001178148"/>
    </source>
</evidence>
<keyword evidence="3" id="KW-1185">Reference proteome</keyword>
<organism evidence="2 3">
    <name type="scientific">Candidatus Endonucleibacter bathymodioli</name>
    <dbReference type="NCBI Taxonomy" id="539814"/>
    <lineage>
        <taxon>Bacteria</taxon>
        <taxon>Pseudomonadati</taxon>
        <taxon>Pseudomonadota</taxon>
        <taxon>Gammaproteobacteria</taxon>
        <taxon>Oceanospirillales</taxon>
        <taxon>Endozoicomonadaceae</taxon>
        <taxon>Candidatus Endonucleibacter</taxon>
    </lineage>
</organism>
<dbReference type="Proteomes" id="UP001178148">
    <property type="component" value="Unassembled WGS sequence"/>
</dbReference>
<protein>
    <submittedName>
        <fullName evidence="2">Transposase</fullName>
    </submittedName>
</protein>
<dbReference type="PANTHER" id="PTHR35604">
    <property type="entry name" value="TRANSPOSASE INSH FOR INSERTION SEQUENCE ELEMENT IS5A-RELATED"/>
    <property type="match status" value="1"/>
</dbReference>
<dbReference type="InterPro" id="IPR008490">
    <property type="entry name" value="Transposase_InsH_N"/>
</dbReference>
<dbReference type="PANTHER" id="PTHR35604:SF2">
    <property type="entry name" value="TRANSPOSASE INSH FOR INSERTION SEQUENCE ELEMENT IS5A-RELATED"/>
    <property type="match status" value="1"/>
</dbReference>
<feature type="domain" description="Transposase InsH N-terminal" evidence="1">
    <location>
        <begin position="15"/>
        <end position="79"/>
    </location>
</feature>
<evidence type="ECO:0000313" key="2">
    <source>
        <dbReference type="EMBL" id="MDP0589862.1"/>
    </source>
</evidence>